<evidence type="ECO:0000256" key="1">
    <source>
        <dbReference type="SAM" id="SignalP"/>
    </source>
</evidence>
<feature type="chain" id="PRO_5042713719" evidence="1">
    <location>
        <begin position="19"/>
        <end position="475"/>
    </location>
</feature>
<dbReference type="Proteomes" id="UP000283426">
    <property type="component" value="Unassembled WGS sequence"/>
</dbReference>
<evidence type="ECO:0000313" key="5">
    <source>
        <dbReference type="EMBL" id="RGV27201.1"/>
    </source>
</evidence>
<evidence type="ECO:0000313" key="8">
    <source>
        <dbReference type="Proteomes" id="UP000284434"/>
    </source>
</evidence>
<accession>A0A413IBJ3</accession>
<dbReference type="PROSITE" id="PS51257">
    <property type="entry name" value="PROKAR_LIPOPROTEIN"/>
    <property type="match status" value="1"/>
</dbReference>
<reference evidence="7 8" key="1">
    <citation type="submission" date="2018-08" db="EMBL/GenBank/DDBJ databases">
        <title>A genome reference for cultivated species of the human gut microbiota.</title>
        <authorList>
            <person name="Zou Y."/>
            <person name="Xue W."/>
            <person name="Luo G."/>
        </authorList>
    </citation>
    <scope>NUCLEOTIDE SEQUENCE [LARGE SCALE GENOMIC DNA]</scope>
    <source>
        <strain evidence="5 7">AF14-6AC</strain>
        <strain evidence="6 8">OF03-11</strain>
    </source>
</reference>
<dbReference type="RefSeq" id="WP_013612551.1">
    <property type="nucleotide sequence ID" value="NZ_JABWDG010000025.1"/>
</dbReference>
<dbReference type="InterPro" id="IPR011990">
    <property type="entry name" value="TPR-like_helical_dom_sf"/>
</dbReference>
<dbReference type="Proteomes" id="UP000284434">
    <property type="component" value="Unassembled WGS sequence"/>
</dbReference>
<dbReference type="EMBL" id="QRYW01000014">
    <property type="protein sequence ID" value="RGV27201.1"/>
    <property type="molecule type" value="Genomic_DNA"/>
</dbReference>
<evidence type="ECO:0000313" key="4">
    <source>
        <dbReference type="EMBL" id="MDB9222226.1"/>
    </source>
</evidence>
<dbReference type="EMBL" id="JAQMRD010000004">
    <property type="protein sequence ID" value="MDB9222226.1"/>
    <property type="molecule type" value="Genomic_DNA"/>
</dbReference>
<dbReference type="Proteomes" id="UP001212263">
    <property type="component" value="Unassembled WGS sequence"/>
</dbReference>
<gene>
    <name evidence="5" type="ORF">DWW24_07785</name>
    <name evidence="6" type="ORF">DXA53_10205</name>
    <name evidence="3" type="ORF">L0P03_03105</name>
    <name evidence="4" type="ORF">PN645_04300</name>
</gene>
<dbReference type="AlphaFoldDB" id="A0A413IBJ3"/>
<dbReference type="Gene3D" id="1.25.40.390">
    <property type="match status" value="1"/>
</dbReference>
<evidence type="ECO:0000313" key="6">
    <source>
        <dbReference type="EMBL" id="RGY06225.1"/>
    </source>
</evidence>
<dbReference type="EMBL" id="QSCO01000013">
    <property type="protein sequence ID" value="RGY06225.1"/>
    <property type="molecule type" value="Genomic_DNA"/>
</dbReference>
<evidence type="ECO:0000259" key="2">
    <source>
        <dbReference type="Pfam" id="PF14322"/>
    </source>
</evidence>
<evidence type="ECO:0000313" key="7">
    <source>
        <dbReference type="Proteomes" id="UP000283426"/>
    </source>
</evidence>
<organism evidence="6 8">
    <name type="scientific">Odoribacter splanchnicus</name>
    <dbReference type="NCBI Taxonomy" id="28118"/>
    <lineage>
        <taxon>Bacteria</taxon>
        <taxon>Pseudomonadati</taxon>
        <taxon>Bacteroidota</taxon>
        <taxon>Bacteroidia</taxon>
        <taxon>Bacteroidales</taxon>
        <taxon>Odoribacteraceae</taxon>
        <taxon>Odoribacter</taxon>
    </lineage>
</organism>
<proteinExistence type="predicted"/>
<sequence>MNKKLRYMMLCLSLFAFGCNDWLDVQPKSQVKEEDLFSSESGFRDALTGIYALMGRVETYGGNSTMGFMDMLAQTYSKVDYDYEDALKYNYKEEHVKGIVDTMWSSNYNAIANCNYLLQNIEKKGSVMSERLRNVVEGEALALRAFLHFDLLRGYAPSYKMGKDEPAIPYVREVTNSPVVQSTVAEVLEYILTDLKTAQALLKPVDPIGPSFAEYNDKLEYGMDEYITDDGFWLYRKSRLNYYGVTALMARVYLCQENLTDALACAQEVIDSKRFEFMNDSINNVYAYRNLSYIEKMARHEYVSSLYVYDLKEGRSDLFFKNLASCECVIAEGRKASIYSGMGQDLDIRSKNWFETPAGSATEYVNKYMRGTQIPLLKLSEMYLIAAEASGDIRYLETLRANRGYATDPLPAGANLQDEITKEYQKEFIAEGQLFYYYKRRNMAILPITSTSMNRATYVLPVPDNELEFGNFKQN</sequence>
<evidence type="ECO:0000313" key="3">
    <source>
        <dbReference type="EMBL" id="MCG4958844.1"/>
    </source>
</evidence>
<dbReference type="InterPro" id="IPR033985">
    <property type="entry name" value="SusD-like_N"/>
</dbReference>
<dbReference type="GeneID" id="61275599"/>
<dbReference type="Proteomes" id="UP001199750">
    <property type="component" value="Unassembled WGS sequence"/>
</dbReference>
<feature type="signal peptide" evidence="1">
    <location>
        <begin position="1"/>
        <end position="18"/>
    </location>
</feature>
<dbReference type="SUPFAM" id="SSF48452">
    <property type="entry name" value="TPR-like"/>
    <property type="match status" value="1"/>
</dbReference>
<keyword evidence="1" id="KW-0732">Signal</keyword>
<reference evidence="4" key="3">
    <citation type="submission" date="2023-01" db="EMBL/GenBank/DDBJ databases">
        <title>Human gut microbiome strain richness.</title>
        <authorList>
            <person name="Chen-Liaw A."/>
        </authorList>
    </citation>
    <scope>NUCLEOTIDE SEQUENCE</scope>
    <source>
        <strain evidence="4">RTP21484st1_B7_RTP21484_190118</strain>
    </source>
</reference>
<comment type="caution">
    <text evidence="6">The sequence shown here is derived from an EMBL/GenBank/DDBJ whole genome shotgun (WGS) entry which is preliminary data.</text>
</comment>
<reference evidence="3" key="2">
    <citation type="submission" date="2022-01" db="EMBL/GenBank/DDBJ databases">
        <title>Collection of gut derived symbiotic bacterial strains cultured from healthy donors.</title>
        <authorList>
            <person name="Lin H."/>
            <person name="Kohout C."/>
            <person name="Waligurski E."/>
            <person name="Pamer E.G."/>
        </authorList>
    </citation>
    <scope>NUCLEOTIDE SEQUENCE</scope>
    <source>
        <strain evidence="3">DFI.1.149</strain>
    </source>
</reference>
<dbReference type="Pfam" id="PF14322">
    <property type="entry name" value="SusD-like_3"/>
    <property type="match status" value="1"/>
</dbReference>
<feature type="domain" description="SusD-like N-terminal" evidence="2">
    <location>
        <begin position="21"/>
        <end position="202"/>
    </location>
</feature>
<name>A0A413IBJ3_9BACT</name>
<dbReference type="EMBL" id="JAKNDN010000004">
    <property type="protein sequence ID" value="MCG4958844.1"/>
    <property type="molecule type" value="Genomic_DNA"/>
</dbReference>
<protein>
    <submittedName>
        <fullName evidence="3">RagB/SusD family nutrient uptake outer membrane protein</fullName>
    </submittedName>
</protein>